<dbReference type="HAMAP" id="MF_02078">
    <property type="entry name" value="MurJ_MviN"/>
    <property type="match status" value="1"/>
</dbReference>
<organism evidence="12 13">
    <name type="scientific">Spiribacter onubensis</name>
    <dbReference type="NCBI Taxonomy" id="3122420"/>
    <lineage>
        <taxon>Bacteria</taxon>
        <taxon>Pseudomonadati</taxon>
        <taxon>Pseudomonadota</taxon>
        <taxon>Gammaproteobacteria</taxon>
        <taxon>Chromatiales</taxon>
        <taxon>Ectothiorhodospiraceae</taxon>
        <taxon>Spiribacter</taxon>
    </lineage>
</organism>
<keyword evidence="3 10" id="KW-0812">Transmembrane</keyword>
<keyword evidence="10 11" id="KW-0813">Transport</keyword>
<keyword evidence="2 10" id="KW-1003">Cell membrane</keyword>
<keyword evidence="5 10" id="KW-0573">Peptidoglycan synthesis</keyword>
<keyword evidence="4 10" id="KW-0133">Cell shape</keyword>
<evidence type="ECO:0000256" key="8">
    <source>
        <dbReference type="ARBA" id="ARBA00060041"/>
    </source>
</evidence>
<feature type="transmembrane region" description="Helical" evidence="10">
    <location>
        <begin position="356"/>
        <end position="377"/>
    </location>
</feature>
<feature type="transmembrane region" description="Helical" evidence="10">
    <location>
        <begin position="93"/>
        <end position="116"/>
    </location>
</feature>
<feature type="transmembrane region" description="Helical" evidence="10">
    <location>
        <begin position="28"/>
        <end position="47"/>
    </location>
</feature>
<evidence type="ECO:0000256" key="3">
    <source>
        <dbReference type="ARBA" id="ARBA00022692"/>
    </source>
</evidence>
<evidence type="ECO:0000256" key="1">
    <source>
        <dbReference type="ARBA" id="ARBA00004651"/>
    </source>
</evidence>
<evidence type="ECO:0000256" key="4">
    <source>
        <dbReference type="ARBA" id="ARBA00022960"/>
    </source>
</evidence>
<dbReference type="NCBIfam" id="TIGR01695">
    <property type="entry name" value="murJ_mviN"/>
    <property type="match status" value="1"/>
</dbReference>
<evidence type="ECO:0000256" key="6">
    <source>
        <dbReference type="ARBA" id="ARBA00022989"/>
    </source>
</evidence>
<feature type="transmembrane region" description="Helical" evidence="10">
    <location>
        <begin position="136"/>
        <end position="156"/>
    </location>
</feature>
<evidence type="ECO:0000256" key="10">
    <source>
        <dbReference type="HAMAP-Rule" id="MF_02078"/>
    </source>
</evidence>
<proteinExistence type="inferred from homology"/>
<keyword evidence="13" id="KW-1185">Reference proteome</keyword>
<evidence type="ECO:0000313" key="12">
    <source>
        <dbReference type="EMBL" id="MEX0385541.1"/>
    </source>
</evidence>
<comment type="pathway">
    <text evidence="10">Cell wall biogenesis; peptidoglycan biosynthesis.</text>
</comment>
<feature type="transmembrane region" description="Helical" evidence="10">
    <location>
        <begin position="481"/>
        <end position="507"/>
    </location>
</feature>
<dbReference type="InterPro" id="IPR051050">
    <property type="entry name" value="Lipid_II_flippase_MurJ/MviN"/>
</dbReference>
<comment type="subcellular location">
    <subcellularLocation>
        <location evidence="10">Cell inner membrane</location>
        <topology evidence="10">Multi-pass membrane protein</topology>
    </subcellularLocation>
    <subcellularLocation>
        <location evidence="1">Cell membrane</location>
        <topology evidence="1">Multi-pass membrane protein</topology>
    </subcellularLocation>
</comment>
<feature type="transmembrane region" description="Helical" evidence="10">
    <location>
        <begin position="448"/>
        <end position="469"/>
    </location>
</feature>
<accession>A0ABV3S605</accession>
<keyword evidence="10 11" id="KW-0961">Cell wall biogenesis/degradation</keyword>
<dbReference type="CDD" id="cd13123">
    <property type="entry name" value="MATE_MurJ_like"/>
    <property type="match status" value="1"/>
</dbReference>
<protein>
    <recommendedName>
        <fullName evidence="10">Probable lipid II flippase MurJ</fullName>
    </recommendedName>
</protein>
<feature type="transmembrane region" description="Helical" evidence="10">
    <location>
        <begin position="188"/>
        <end position="211"/>
    </location>
</feature>
<dbReference type="Pfam" id="PF03023">
    <property type="entry name" value="MurJ"/>
    <property type="match status" value="1"/>
</dbReference>
<reference evidence="12 13" key="1">
    <citation type="submission" date="2024-02" db="EMBL/GenBank/DDBJ databases">
        <title>New especies of Spiribacter isolated from saline water.</title>
        <authorList>
            <person name="Leon M.J."/>
            <person name="De La Haba R."/>
            <person name="Sanchez-Porro C."/>
            <person name="Ventosa A."/>
        </authorList>
    </citation>
    <scope>NUCLEOTIDE SEQUENCE [LARGE SCALE GENOMIC DNA]</scope>
    <source>
        <strain evidence="13">ag22IC4-227</strain>
    </source>
</reference>
<sequence>MRKGLWQSVMTFGSWTMLSRVMGLVRDIVLGVVFGPSAATDAFFVAFKIPNFLRRLFAEGAFQQAFVPVLADARHAGGDAAVRALFGRVTGCLGLVLLAITVLAVLGSPGLVRAFAPGFIDQPEQLALATEMLRLTFPYLLLIALTAAAAAVLNTYGEFGPPAFAPVLLNLCLIAAAVWLAPRLETGVLALALAVPVAGALQLLLQLPFVWRRGALSWPRPDWRDPGVRRILRLMGPTIFSTSVQQINLLLDTILASFLVVGSISWLYWSDRLMEFPLGVFGIALGTVILPRLSAEHAAASPGGFNATLDWALRLALVIILPATVGLVVLAGPLLATLFGYGAFNAGDVRAASWSLMAYGLGLFGFVLVKVLVPGYFSRQDTRGPVRCAVIAMLVNMVLSVSLVWLMFDTGVAHAGLALATGLAAWVNAGLLYRGLRRAGVYRPLAGWRWLGTRVLAGALVLGLVLQWPARQQAFWLDAGVAARVTALAGVIAIGMVVYFVTLWLLGVRPAQLREPRA</sequence>
<comment type="function">
    <text evidence="8 10 11">Involved in peptidoglycan biosynthesis. Transports lipid-linked peptidoglycan precursors from the inner to the outer leaflet of the cytoplasmic membrane.</text>
</comment>
<dbReference type="PANTHER" id="PTHR47019">
    <property type="entry name" value="LIPID II FLIPPASE MURJ"/>
    <property type="match status" value="1"/>
</dbReference>
<dbReference type="InterPro" id="IPR004268">
    <property type="entry name" value="MurJ"/>
</dbReference>
<evidence type="ECO:0000256" key="5">
    <source>
        <dbReference type="ARBA" id="ARBA00022984"/>
    </source>
</evidence>
<gene>
    <name evidence="10 12" type="primary">murJ</name>
    <name evidence="12" type="ORF">V6X64_00850</name>
</gene>
<dbReference type="PRINTS" id="PR01806">
    <property type="entry name" value="VIRFACTRMVIN"/>
</dbReference>
<keyword evidence="7 10" id="KW-0472">Membrane</keyword>
<evidence type="ECO:0000256" key="7">
    <source>
        <dbReference type="ARBA" id="ARBA00023136"/>
    </source>
</evidence>
<keyword evidence="6 10" id="KW-1133">Transmembrane helix</keyword>
<comment type="similarity">
    <text evidence="9 10 11">Belongs to the MurJ/MviN family.</text>
</comment>
<feature type="transmembrane region" description="Helical" evidence="10">
    <location>
        <begin position="163"/>
        <end position="182"/>
    </location>
</feature>
<name>A0ABV3S605_9GAMM</name>
<dbReference type="Proteomes" id="UP001556653">
    <property type="component" value="Unassembled WGS sequence"/>
</dbReference>
<feature type="transmembrane region" description="Helical" evidence="10">
    <location>
        <begin position="276"/>
        <end position="294"/>
    </location>
</feature>
<dbReference type="EMBL" id="JBAKFJ010000001">
    <property type="protein sequence ID" value="MEX0385541.1"/>
    <property type="molecule type" value="Genomic_DNA"/>
</dbReference>
<evidence type="ECO:0000256" key="11">
    <source>
        <dbReference type="PIRNR" id="PIRNR002869"/>
    </source>
</evidence>
<evidence type="ECO:0000313" key="13">
    <source>
        <dbReference type="Proteomes" id="UP001556653"/>
    </source>
</evidence>
<dbReference type="PANTHER" id="PTHR47019:SF1">
    <property type="entry name" value="LIPID II FLIPPASE MURJ"/>
    <property type="match status" value="1"/>
</dbReference>
<feature type="transmembrane region" description="Helical" evidence="10">
    <location>
        <begin position="315"/>
        <end position="344"/>
    </location>
</feature>
<comment type="caution">
    <text evidence="12">The sequence shown here is derived from an EMBL/GenBank/DDBJ whole genome shotgun (WGS) entry which is preliminary data.</text>
</comment>
<feature type="transmembrane region" description="Helical" evidence="10">
    <location>
        <begin position="389"/>
        <end position="408"/>
    </location>
</feature>
<feature type="transmembrane region" description="Helical" evidence="10">
    <location>
        <begin position="249"/>
        <end position="270"/>
    </location>
</feature>
<evidence type="ECO:0000256" key="9">
    <source>
        <dbReference type="ARBA" id="ARBA00061532"/>
    </source>
</evidence>
<evidence type="ECO:0000256" key="2">
    <source>
        <dbReference type="ARBA" id="ARBA00022475"/>
    </source>
</evidence>
<keyword evidence="10" id="KW-0997">Cell inner membrane</keyword>
<feature type="transmembrane region" description="Helical" evidence="10">
    <location>
        <begin position="414"/>
        <end position="436"/>
    </location>
</feature>
<dbReference type="PIRSF" id="PIRSF002869">
    <property type="entry name" value="MviN"/>
    <property type="match status" value="1"/>
</dbReference>